<evidence type="ECO:0000259" key="11">
    <source>
        <dbReference type="PROSITE" id="PS50075"/>
    </source>
</evidence>
<dbReference type="InterPro" id="IPR042104">
    <property type="entry name" value="PKS_dehydratase_sf"/>
</dbReference>
<comment type="pathway">
    <text evidence="2">Antibiotic biosynthesis.</text>
</comment>
<dbReference type="SMART" id="SM00823">
    <property type="entry name" value="PKS_PP"/>
    <property type="match status" value="4"/>
</dbReference>
<comment type="function">
    <text evidence="9">Involved in production of the polyketide antibiotic thailandamide.</text>
</comment>
<feature type="domain" description="Carrier" evidence="11">
    <location>
        <begin position="702"/>
        <end position="779"/>
    </location>
</feature>
<comment type="catalytic activity">
    <reaction evidence="8">
        <text>a (3S)-3-hydroxyacyl-CoA + NAD(+) = a 3-oxoacyl-CoA + NADH + H(+)</text>
        <dbReference type="Rhea" id="RHEA:22432"/>
        <dbReference type="ChEBI" id="CHEBI:15378"/>
        <dbReference type="ChEBI" id="CHEBI:57318"/>
        <dbReference type="ChEBI" id="CHEBI:57540"/>
        <dbReference type="ChEBI" id="CHEBI:57945"/>
        <dbReference type="ChEBI" id="CHEBI:90726"/>
        <dbReference type="EC" id="1.1.1.35"/>
    </reaction>
</comment>
<dbReference type="Pfam" id="PF08659">
    <property type="entry name" value="KR"/>
    <property type="match status" value="2"/>
</dbReference>
<feature type="active site" description="Proton acceptor; for dehydratase activity" evidence="10">
    <location>
        <position position="3166"/>
    </location>
</feature>
<evidence type="ECO:0000259" key="12">
    <source>
        <dbReference type="PROSITE" id="PS52004"/>
    </source>
</evidence>
<dbReference type="InterPro" id="IPR018201">
    <property type="entry name" value="Ketoacyl_synth_AS"/>
</dbReference>
<organism evidence="14 15">
    <name type="scientific">Chryseobacterium pennae</name>
    <dbReference type="NCBI Taxonomy" id="2258962"/>
    <lineage>
        <taxon>Bacteria</taxon>
        <taxon>Pseudomonadati</taxon>
        <taxon>Bacteroidota</taxon>
        <taxon>Flavobacteriia</taxon>
        <taxon>Flavobacteriales</taxon>
        <taxon>Weeksellaceae</taxon>
        <taxon>Chryseobacterium group</taxon>
        <taxon>Chryseobacterium</taxon>
    </lineage>
</organism>
<feature type="region of interest" description="N-terminal hotdog fold" evidence="10">
    <location>
        <begin position="3135"/>
        <end position="3254"/>
    </location>
</feature>
<evidence type="ECO:0000256" key="5">
    <source>
        <dbReference type="ARBA" id="ARBA00022553"/>
    </source>
</evidence>
<gene>
    <name evidence="14" type="ORF">DRF65_19435</name>
</gene>
<evidence type="ECO:0000256" key="3">
    <source>
        <dbReference type="ARBA" id="ARBA00022450"/>
    </source>
</evidence>
<dbReference type="PANTHER" id="PTHR43775">
    <property type="entry name" value="FATTY ACID SYNTHASE"/>
    <property type="match status" value="1"/>
</dbReference>
<evidence type="ECO:0000256" key="10">
    <source>
        <dbReference type="PROSITE-ProRule" id="PRU01363"/>
    </source>
</evidence>
<comment type="caution">
    <text evidence="14">The sequence shown here is derived from an EMBL/GenBank/DDBJ whole genome shotgun (WGS) entry which is preliminary data.</text>
</comment>
<dbReference type="InterPro" id="IPR014031">
    <property type="entry name" value="Ketoacyl_synth_C"/>
</dbReference>
<keyword evidence="4" id="KW-0963">Cytoplasm</keyword>
<dbReference type="SUPFAM" id="SSF52096">
    <property type="entry name" value="ClpP/crotonase"/>
    <property type="match status" value="1"/>
</dbReference>
<dbReference type="Pfam" id="PF14765">
    <property type="entry name" value="PS-DH"/>
    <property type="match status" value="2"/>
</dbReference>
<dbReference type="EMBL" id="QNVT01000021">
    <property type="protein sequence ID" value="REC60783.1"/>
    <property type="molecule type" value="Genomic_DNA"/>
</dbReference>
<feature type="domain" description="Ketosynthase family 3 (KS3)" evidence="12">
    <location>
        <begin position="810"/>
        <end position="1232"/>
    </location>
</feature>
<evidence type="ECO:0000313" key="14">
    <source>
        <dbReference type="EMBL" id="REC60783.1"/>
    </source>
</evidence>
<dbReference type="SUPFAM" id="SSF53901">
    <property type="entry name" value="Thiolase-like"/>
    <property type="match status" value="3"/>
</dbReference>
<evidence type="ECO:0000256" key="4">
    <source>
        <dbReference type="ARBA" id="ARBA00022490"/>
    </source>
</evidence>
<dbReference type="Pfam" id="PF00109">
    <property type="entry name" value="ketoacyl-synt"/>
    <property type="match status" value="3"/>
</dbReference>
<keyword evidence="3" id="KW-0596">Phosphopantetheine</keyword>
<dbReference type="Proteomes" id="UP000256686">
    <property type="component" value="Unassembled WGS sequence"/>
</dbReference>
<dbReference type="PROSITE" id="PS00606">
    <property type="entry name" value="KS3_1"/>
    <property type="match status" value="3"/>
</dbReference>
<feature type="region of interest" description="N-terminal hotdog fold" evidence="10">
    <location>
        <begin position="1"/>
        <end position="110"/>
    </location>
</feature>
<dbReference type="PROSITE" id="PS00012">
    <property type="entry name" value="PHOSPHOPANTETHEINE"/>
    <property type="match status" value="3"/>
</dbReference>
<feature type="active site" description="Proton acceptor; for dehydratase activity" evidence="10">
    <location>
        <position position="22"/>
    </location>
</feature>
<dbReference type="InterPro" id="IPR032821">
    <property type="entry name" value="PKS_assoc"/>
</dbReference>
<dbReference type="SMART" id="SM00826">
    <property type="entry name" value="PKS_DH"/>
    <property type="match status" value="1"/>
</dbReference>
<dbReference type="Gene3D" id="3.40.50.720">
    <property type="entry name" value="NAD(P)-binding Rossmann-like Domain"/>
    <property type="match status" value="2"/>
</dbReference>
<dbReference type="InterPro" id="IPR020841">
    <property type="entry name" value="PKS_Beta-ketoAc_synthase_dom"/>
</dbReference>
<dbReference type="GO" id="GO:0031177">
    <property type="term" value="F:phosphopantetheine binding"/>
    <property type="evidence" value="ECO:0007669"/>
    <property type="project" value="InterPro"/>
</dbReference>
<dbReference type="InterPro" id="IPR006162">
    <property type="entry name" value="Ppantetheine_attach_site"/>
</dbReference>
<feature type="domain" description="PKS/mFAS DH" evidence="13">
    <location>
        <begin position="3135"/>
        <end position="3404"/>
    </location>
</feature>
<comment type="subcellular location">
    <subcellularLocation>
        <location evidence="1">Cytoplasm</location>
    </subcellularLocation>
</comment>
<feature type="active site" description="Proton donor; for dehydratase activity" evidence="10">
    <location>
        <position position="180"/>
    </location>
</feature>
<dbReference type="InterPro" id="IPR014030">
    <property type="entry name" value="Ketoacyl_synth_N"/>
</dbReference>
<dbReference type="CDD" id="cd08953">
    <property type="entry name" value="KR_2_SDR_x"/>
    <property type="match status" value="2"/>
</dbReference>
<dbReference type="InterPro" id="IPR049551">
    <property type="entry name" value="PKS_DH_C"/>
</dbReference>
<evidence type="ECO:0000256" key="9">
    <source>
        <dbReference type="ARBA" id="ARBA00054155"/>
    </source>
</evidence>
<dbReference type="SMART" id="SM00822">
    <property type="entry name" value="PKS_KR"/>
    <property type="match status" value="2"/>
</dbReference>
<dbReference type="SMART" id="SM01294">
    <property type="entry name" value="PKS_PP_betabranch"/>
    <property type="match status" value="4"/>
</dbReference>
<dbReference type="InterPro" id="IPR049552">
    <property type="entry name" value="PKS_DH_N"/>
</dbReference>
<dbReference type="GO" id="GO:0071770">
    <property type="term" value="P:DIM/DIP cell wall layer assembly"/>
    <property type="evidence" value="ECO:0007669"/>
    <property type="project" value="TreeGrafter"/>
</dbReference>
<dbReference type="Gene3D" id="1.10.1200.10">
    <property type="entry name" value="ACP-like"/>
    <property type="match status" value="4"/>
</dbReference>
<feature type="domain" description="Carrier" evidence="11">
    <location>
        <begin position="2344"/>
        <end position="2418"/>
    </location>
</feature>
<dbReference type="CDD" id="cd00833">
    <property type="entry name" value="PKS"/>
    <property type="match status" value="3"/>
</dbReference>
<feature type="domain" description="PKS/mFAS DH" evidence="13">
    <location>
        <begin position="1"/>
        <end position="262"/>
    </location>
</feature>
<dbReference type="Gene3D" id="3.10.129.110">
    <property type="entry name" value="Polyketide synthase dehydratase"/>
    <property type="match status" value="2"/>
</dbReference>
<dbReference type="SUPFAM" id="SSF51735">
    <property type="entry name" value="NAD(P)-binding Rossmann-fold domains"/>
    <property type="match status" value="3"/>
</dbReference>
<dbReference type="Gene3D" id="1.10.1240.100">
    <property type="match status" value="2"/>
</dbReference>
<evidence type="ECO:0000256" key="7">
    <source>
        <dbReference type="ARBA" id="ARBA00022737"/>
    </source>
</evidence>
<accession>A0A3D9C4J4</accession>
<keyword evidence="7" id="KW-0677">Repeat</keyword>
<dbReference type="Gene3D" id="6.20.390.20">
    <property type="match status" value="1"/>
</dbReference>
<feature type="domain" description="Ketosynthase family 3 (KS3)" evidence="12">
    <location>
        <begin position="2558"/>
        <end position="2982"/>
    </location>
</feature>
<reference evidence="15" key="1">
    <citation type="submission" date="2018-06" db="EMBL/GenBank/DDBJ databases">
        <authorList>
            <person name="Lum Nde A."/>
            <person name="Hugo C."/>
        </authorList>
    </citation>
    <scope>NUCLEOTIDE SEQUENCE [LARGE SCALE GENOMIC DNA]</scope>
    <source>
        <strain evidence="15">1_F178</strain>
    </source>
</reference>
<feature type="region of interest" description="C-terminal hotdog fold" evidence="10">
    <location>
        <begin position="124"/>
        <end position="262"/>
    </location>
</feature>
<dbReference type="GO" id="GO:0003857">
    <property type="term" value="F:(3S)-3-hydroxyacyl-CoA dehydrogenase (NAD+) activity"/>
    <property type="evidence" value="ECO:0007669"/>
    <property type="project" value="UniProtKB-EC"/>
</dbReference>
<feature type="domain" description="Ketosynthase family 3 (KS3)" evidence="12">
    <location>
        <begin position="1399"/>
        <end position="1829"/>
    </location>
</feature>
<dbReference type="PROSITE" id="PS52004">
    <property type="entry name" value="KS3_2"/>
    <property type="match status" value="3"/>
</dbReference>
<dbReference type="SMART" id="SM00825">
    <property type="entry name" value="PKS_KS"/>
    <property type="match status" value="3"/>
</dbReference>
<keyword evidence="15" id="KW-1185">Reference proteome</keyword>
<feature type="active site" description="Proton donor; for dehydratase activity" evidence="10">
    <location>
        <position position="3324"/>
    </location>
</feature>
<dbReference type="SUPFAM" id="SSF47336">
    <property type="entry name" value="ACP-like"/>
    <property type="match status" value="4"/>
</dbReference>
<dbReference type="Pfam" id="PF21089">
    <property type="entry name" value="PKS_DH_N"/>
    <property type="match status" value="2"/>
</dbReference>
<dbReference type="InterPro" id="IPR020807">
    <property type="entry name" value="PKS_DH"/>
</dbReference>
<dbReference type="InterPro" id="IPR036736">
    <property type="entry name" value="ACP-like_sf"/>
</dbReference>
<dbReference type="RefSeq" id="WP_115972404.1">
    <property type="nucleotide sequence ID" value="NZ_QNVT01000021.1"/>
</dbReference>
<evidence type="ECO:0000256" key="6">
    <source>
        <dbReference type="ARBA" id="ARBA00022679"/>
    </source>
</evidence>
<keyword evidence="5" id="KW-0597">Phosphoprotein</keyword>
<dbReference type="GO" id="GO:0005737">
    <property type="term" value="C:cytoplasm"/>
    <property type="evidence" value="ECO:0007669"/>
    <property type="project" value="UniProtKB-SubCell"/>
</dbReference>
<dbReference type="InterPro" id="IPR009081">
    <property type="entry name" value="PP-bd_ACP"/>
</dbReference>
<dbReference type="CDD" id="cd06558">
    <property type="entry name" value="crotonase-like"/>
    <property type="match status" value="1"/>
</dbReference>
<protein>
    <submittedName>
        <fullName evidence="14">Uncharacterized protein</fullName>
    </submittedName>
</protein>
<name>A0A3D9C4J4_9FLAO</name>
<evidence type="ECO:0000256" key="8">
    <source>
        <dbReference type="ARBA" id="ARBA00049556"/>
    </source>
</evidence>
<dbReference type="Gene3D" id="3.40.47.10">
    <property type="match status" value="3"/>
</dbReference>
<evidence type="ECO:0000313" key="15">
    <source>
        <dbReference type="Proteomes" id="UP000256686"/>
    </source>
</evidence>
<dbReference type="InterPro" id="IPR001753">
    <property type="entry name" value="Enoyl-CoA_hydra/iso"/>
</dbReference>
<dbReference type="GO" id="GO:0004312">
    <property type="term" value="F:fatty acid synthase activity"/>
    <property type="evidence" value="ECO:0007669"/>
    <property type="project" value="TreeGrafter"/>
</dbReference>
<evidence type="ECO:0000259" key="13">
    <source>
        <dbReference type="PROSITE" id="PS52019"/>
    </source>
</evidence>
<feature type="domain" description="Carrier" evidence="11">
    <location>
        <begin position="1282"/>
        <end position="1359"/>
    </location>
</feature>
<dbReference type="Gene3D" id="3.90.226.10">
    <property type="entry name" value="2-enoyl-CoA Hydratase, Chain A, domain 1"/>
    <property type="match status" value="1"/>
</dbReference>
<evidence type="ECO:0000256" key="2">
    <source>
        <dbReference type="ARBA" id="ARBA00004792"/>
    </source>
</evidence>
<dbReference type="InterPro" id="IPR057326">
    <property type="entry name" value="KR_dom"/>
</dbReference>
<dbReference type="Pfam" id="PF00378">
    <property type="entry name" value="ECH_1"/>
    <property type="match status" value="1"/>
</dbReference>
<dbReference type="InterPro" id="IPR029045">
    <property type="entry name" value="ClpP/crotonase-like_dom_sf"/>
</dbReference>
<dbReference type="Pfam" id="PF16197">
    <property type="entry name" value="KAsynt_C_assoc"/>
    <property type="match status" value="1"/>
</dbReference>
<feature type="region of interest" description="C-terminal hotdog fold" evidence="10">
    <location>
        <begin position="3268"/>
        <end position="3404"/>
    </location>
</feature>
<sequence>MKTILKEFQSRFTGLETFLSDHVVQGTKVLPGVAYLELARFGGEYILEKQVTGLRDVVWMRPIRVYNEPVDVVTGYMEEVSGITYEIGSRSSGTKEIHSQGHIYTGILPIPRTIDLQAARMSCKQVVSAEESYESFRSRGLFYGRTFQGIKEMYCSETCAVSQIILPREDGFVLSPGMLDSALQTCMGIGFVPEGGSLELPFSLRELNIYGTLPETVWCYTEVTNPKARLKEYSIYLSDNSGKVFVSLIGFSALTLAAEKPEVSQNHPDPVSAISETASVSYYQSTWKQENLVLDADVTLSLSDTIVLIDASQELIASVSESLDCKVLHLSSSSSVDLFERVKKEILKSITSKSPLNLTVAGLTSHYHCFGFLRGLIKSAEQECSWFTGRILGLEDFNAPEKWVQILKNEFNTASKEIRYQGGIRSVCTLRSVDLTDNRSISFRPEGVYLITGGFGSLGIQLAQHISRNYPTATIILSGRRTANAKQQELLSDQPSWRYIQTDVNDTVSVERLISQIKEEYGYLTGLIHAAGVLRDSLLIQKTHEEIKAVFDPKISGIINLDEATKDESLDFFVNFSSVSAVLGNIGQSDYASANAYLDDYTHYRNILVERGERYGQTLSINWPLWRSGGMQIDESSEQYLKRHWGMEPLPTNLGMDALDAILKSSLNHILVLFGEQQKIIEKIPLDNITVTTNEEPQIAGMSIEVIINRLKEICANLLKLNVSDLDADSHLSDYGLDSIIMMKLLTALEETYDCVLDPTTVIQHPSIGELAAYLVDNKLVAAEEILQKNAVPETQVSGTPDKQVNSYKTNRVAIIGISCNLPESENTEELWENLQNGRDLISEVPVNRSFRKGYYNKTKTNSTSYSNKAGFMKNPAAFDIHYFKIKPEEALAMDPQQRIVLELTRDLLASAGFEKEELAGTNTGVFIGAKDNNYIRNGYDLLPEGTHQHIIVNSISNMIAARVSDFYDLKGTSQVIDTACSSSLVAIHQACDAILSGKLNMAIAGGISVIVDEYGHVGFSQANVLSADGKSYVFDERANGFVLGEGGGLVLLKDYGQALLDGDRILAVVEGSAVNNDGQTMGVTVPNKQGQKEVIAEALAKSEIHPDQISYYEAHGTGTLLGDPIEINAASEVYQQQTDKTGFCAIGSVKSNLGHTMTAAGVTGLIRIILQMQHDELVPTIHCEKPHPRFKFNESPFYPITARKKWDVQQKIAAISSFGFGGTNCHLILSKATQDKMNCKRIPLKVQRQSENYWLGDTNSAVFEKEEVTPKTIVTKPLIHGLENEIIRLIRNKIAQKTSIQPADILVDEGFMDLGLDSTVLIQLTSELGDDWNIELYPTLLFQYDTIRKFAAYIAATYSSELENLQQVEPVSASFEEKEEPQEIKSEKHLKESLLASEDEIAIIGMTARFPGAETLEDYWGNILENKDLITEIPKDRWKWEMYYGDEKKERGRTKAKFGGFISDIDKFDRQFFRVLPLEAQLMDPQHRISIEGVYHLFEHAGIAPEQMKGTDTGVFIGVSSSDYATLINKEKGLNQYAQYATGNTHSVLVNRISYLFDLHGPSIPVDTACSSSLIAISRAVESIRSGNCSMAVAGGVNIILSPELSLSFSQAGMLSEDGRCKTFDKNANGYVRSEGMGLILLKSKAAALRDGDQIYGVIKSVAENHGGKVSTLTSPNPNAQRNLIIHAIQKAGLHPNDISYIEAHGTGTPLGDPIEIDALKMAFEELTGNTPLKQANCTLGSVKASIGHLEAAAGIAGIIKTILCLGHQTLGGNPQLKEPNELLKLHNSPFRLAKETEYWESVNQKMRTAGVSSFGFGGANAHVILQEYSDNEAKKPKHGKTLICLSAKTESQLLTIQKNLFAFLQKNSDCSLHDIAQTLLVGRDAMSIRTALVTDSLNDLKQQLEQVILGKQSAFVSGIADLNAFNEQDIKIAVRRNLLVSNELESLMHSWLKGQPVSWKQFYDAAEVRRIALPGYPFLRERCWYNEIKEISTSEGSQTKEFLQIDHVIGNEIGIEELGNGIVMVKMQSRKTKNMLDDQLIKSLTKTFSELEQRADLKVVILTGYDNVFCMGGSQDVLNGIASKKQKYTDAPFVYQGLLEFKVPVITAIQGMAVGGGLIFGLYGDIVYMDERSTYSSNFMKYGFTPGMGATYIMPKKLGQQLAQEMMYTARLIGGNELRERGATVKITVDVLKEAVRTAKELASKPKIALEVLKRNLSDRMLQDLQLHVKEELEMHDKTFHTDEVRNLIMSTFNRPNAVNPEKKITIAPVDSKVKLAHPDMIAAKGVKPFSFEPFIKVSLRDVRQTDFISELKPVTQPLLVESKREGKYIKSDQQKVTVQSGTIIDFLKDCAAALLNLHTDEIGADDTFLDMGIDSISGVEFIRSVNEKFDLQLEAVLLYDYPNIKTLSVFIEKNSMTIPVISQKEPVQPTAEPVILPGKEEIETVQENTTDVTGSLKQIFSRMLNLPVEELSIDESFIDFGVDSISGVEVVRGINEQFDLSLETVILYDYFNIRKLAGFITGQLPEKLIIIPETQTTSIKENVVLVEENQPQISAMDIAIIGISGRFPQADNVDEFWKNLASGKDSVTEVPGRKWSVADIYSEERGVPGKSYGKWMGAIHDEDKFDTYFFNISPAEAKKMDPQQRVFLQEVWKTFEDAGYSPESLSESACGVFVGVGPGDYFDRFKHNELLDNHVLTGVTTSMLASRISYLLNLQGPAIAIDTACSSSLVALHQACSSLRNGECEMAIAGGVNIMTTESMHILTSKTEMLSEDGKCHTFDNQANGFVPGEAVGVVLLKPLQQAINDKDNIYAVIKGSAVNQDGKTNGIMAPSANSQKKLIQQVLNRFDIDPGSISYVEAHGTGTKLGDPIEIKALKEMYSGEDFKPESCALGSVKTNIGHALTAAGISSLLKVVLSMKNKQIPPSLHYNQCNEHIQLNGTSFYVNTELREWKLPNSGVRRAAVSSFGYSGTNAHVILEAFERLPEKTVQDQERLFLFSAKNQERLVEMVKLYCEFLQEKRNLNNVSYTLLTGREAMPERLAVVASTQADLLVTLQEYLNGTGVHYITGNVKSQGIHQRSLQIVNQRLQEIINSWLKGQSIEVISLFDGEKPEKISLPTYPFEKERHWVDVVHTKSIEASVNTSLNEWIYKTTIAPNSPLVNDHKVQGRKIVPGVYYLQIVKEAMKQGFHLDVNRFRNIRLLDPGYIGREPITFQVEIKQKDQEFEYRITTVEQGQTKVKSQGFTSFSTEQPVISGRKHEQYKLLPFALENNEFYERFASIGLEYGPLFNGMKKLYFSENEAWAYSEKIGNSSEESVLGQLDTCFQTCLGIDHKNSTLKLPFGIEDLLLYHSMPERVWTYARKELDVQGKTTFTVEIYDEEGLCLGKAQNVAVFPLHEAVNKPQIVENRKKHLYIPKWNRIKTGKISVQPILNIGQHLIIGQKTDKILSDSLAQDLKKKGIVPLYADTLDHVPVGVGHIYLLHGLQSAYSQEDSLEQMEYTVFRAVKVLQESTFNPQNIELTVFTRNTQKVLDTDTVNPKGSGIVGIIGSLAKEQPGWTIRMIDLGTETTWNWDALISHSSNKDGAVVAYRNGFLFRSELRQLDQHTGVSSKLKQNGVYLLLGGAGGIGRVTSDYLIKQYNAKVIWLGRRGMDSKLEQEINSVGTPSNRPEYFQCDATKKSEVENIHKLFMEQGLHINGIFHSAIVLNDRLIKNMKEQSFKMAFEPKSLATQNLFEVFKGEALDFICFYSSIQSQVNAAGQSNYSAGCTYKDSYAHALQQERKNTPVYIINWGYWGDVGIVSTDEYRAKLAASGLGSINAKEGMQILEQILAGEQKQLAAIKFLN</sequence>
<dbReference type="GO" id="GO:0006633">
    <property type="term" value="P:fatty acid biosynthetic process"/>
    <property type="evidence" value="ECO:0007669"/>
    <property type="project" value="InterPro"/>
</dbReference>
<dbReference type="InterPro" id="IPR016039">
    <property type="entry name" value="Thiolase-like"/>
</dbReference>
<dbReference type="Pfam" id="PF22336">
    <property type="entry name" value="RhiE-like_linker"/>
    <property type="match status" value="2"/>
</dbReference>
<evidence type="ECO:0000256" key="1">
    <source>
        <dbReference type="ARBA" id="ARBA00004496"/>
    </source>
</evidence>
<feature type="domain" description="Carrier" evidence="11">
    <location>
        <begin position="2450"/>
        <end position="2527"/>
    </location>
</feature>
<dbReference type="InterPro" id="IPR020806">
    <property type="entry name" value="PKS_PP-bd"/>
</dbReference>
<dbReference type="GO" id="GO:0004315">
    <property type="term" value="F:3-oxoacyl-[acyl-carrier-protein] synthase activity"/>
    <property type="evidence" value="ECO:0007669"/>
    <property type="project" value="InterPro"/>
</dbReference>
<dbReference type="Pfam" id="PF02801">
    <property type="entry name" value="Ketoacyl-synt_C"/>
    <property type="match status" value="3"/>
</dbReference>
<dbReference type="GO" id="GO:0005886">
    <property type="term" value="C:plasma membrane"/>
    <property type="evidence" value="ECO:0007669"/>
    <property type="project" value="TreeGrafter"/>
</dbReference>
<dbReference type="FunFam" id="3.40.47.10:FF:000019">
    <property type="entry name" value="Polyketide synthase type I"/>
    <property type="match status" value="2"/>
</dbReference>
<dbReference type="PROSITE" id="PS50075">
    <property type="entry name" value="CARRIER"/>
    <property type="match status" value="4"/>
</dbReference>
<dbReference type="InterPro" id="IPR054514">
    <property type="entry name" value="RhiE-like_linker"/>
</dbReference>
<dbReference type="NCBIfam" id="NF005496">
    <property type="entry name" value="PRK07110.1"/>
    <property type="match status" value="1"/>
</dbReference>
<dbReference type="InterPro" id="IPR013968">
    <property type="entry name" value="PKS_KR"/>
</dbReference>
<dbReference type="InterPro" id="IPR050091">
    <property type="entry name" value="PKS_NRPS_Biosynth_Enz"/>
</dbReference>
<dbReference type="PROSITE" id="PS52019">
    <property type="entry name" value="PKS_MFAS_DH"/>
    <property type="match status" value="2"/>
</dbReference>
<dbReference type="InterPro" id="IPR036291">
    <property type="entry name" value="NAD(P)-bd_dom_sf"/>
</dbReference>
<dbReference type="InterPro" id="IPR049900">
    <property type="entry name" value="PKS_mFAS_DH"/>
</dbReference>
<keyword evidence="6" id="KW-0808">Transferase</keyword>
<dbReference type="Pfam" id="PF00550">
    <property type="entry name" value="PP-binding"/>
    <property type="match status" value="4"/>
</dbReference>
<proteinExistence type="predicted"/>
<dbReference type="PANTHER" id="PTHR43775:SF37">
    <property type="entry name" value="SI:DKEY-61P9.11"/>
    <property type="match status" value="1"/>
</dbReference>